<reference evidence="1 2" key="1">
    <citation type="journal article" date="2022" name="bioRxiv">
        <title>The genome of the oomycete Peronosclerospora sorghi, a cosmopolitan pathogen of maize and sorghum, is inflated with dispersed pseudogenes.</title>
        <authorList>
            <person name="Fletcher K."/>
            <person name="Martin F."/>
            <person name="Isakeit T."/>
            <person name="Cavanaugh K."/>
            <person name="Magill C."/>
            <person name="Michelmore R."/>
        </authorList>
    </citation>
    <scope>NUCLEOTIDE SEQUENCE [LARGE SCALE GENOMIC DNA]</scope>
    <source>
        <strain evidence="1">P6</strain>
    </source>
</reference>
<comment type="caution">
    <text evidence="1">The sequence shown here is derived from an EMBL/GenBank/DDBJ whole genome shotgun (WGS) entry which is preliminary data.</text>
</comment>
<organism evidence="1 2">
    <name type="scientific">Peronosclerospora sorghi</name>
    <dbReference type="NCBI Taxonomy" id="230839"/>
    <lineage>
        <taxon>Eukaryota</taxon>
        <taxon>Sar</taxon>
        <taxon>Stramenopiles</taxon>
        <taxon>Oomycota</taxon>
        <taxon>Peronosporomycetes</taxon>
        <taxon>Peronosporales</taxon>
        <taxon>Peronosporaceae</taxon>
        <taxon>Peronosclerospora</taxon>
    </lineage>
</organism>
<gene>
    <name evidence="1" type="ORF">PsorP6_007447</name>
</gene>
<evidence type="ECO:0000313" key="2">
    <source>
        <dbReference type="Proteomes" id="UP001163321"/>
    </source>
</evidence>
<dbReference type="EMBL" id="CM047582">
    <property type="protein sequence ID" value="KAI9915450.1"/>
    <property type="molecule type" value="Genomic_DNA"/>
</dbReference>
<name>A0ACC0W9X4_9STRA</name>
<dbReference type="Proteomes" id="UP001163321">
    <property type="component" value="Chromosome 3"/>
</dbReference>
<sequence>MTLEGNVEILTPYEDESLVTDVTLLSISEGSDVVETVASSSDAKKNPFDAVVSFNEETEKLNQKLNAVLPLLKAGGVLQMHVANVQ</sequence>
<accession>A0ACC0W9X4</accession>
<proteinExistence type="predicted"/>
<evidence type="ECO:0000313" key="1">
    <source>
        <dbReference type="EMBL" id="KAI9915450.1"/>
    </source>
</evidence>
<protein>
    <submittedName>
        <fullName evidence="1">Uncharacterized protein</fullName>
    </submittedName>
</protein>
<keyword evidence="2" id="KW-1185">Reference proteome</keyword>